<dbReference type="SUPFAM" id="SSF51735">
    <property type="entry name" value="NAD(P)-binding Rossmann-fold domains"/>
    <property type="match status" value="1"/>
</dbReference>
<reference evidence="3 4" key="1">
    <citation type="submission" date="2021-03" db="EMBL/GenBank/DDBJ databases">
        <title>Genomic Encyclopedia of Type Strains, Phase IV (KMG-IV): sequencing the most valuable type-strain genomes for metagenomic binning, comparative biology and taxonomic classification.</title>
        <authorList>
            <person name="Goeker M."/>
        </authorList>
    </citation>
    <scope>NUCLEOTIDE SEQUENCE [LARGE SCALE GENOMIC DNA]</scope>
    <source>
        <strain evidence="3 4">DSM 25609</strain>
    </source>
</reference>
<dbReference type="Gene3D" id="3.30.360.10">
    <property type="entry name" value="Dihydrodipicolinate Reductase, domain 2"/>
    <property type="match status" value="1"/>
</dbReference>
<accession>A0ABS4IE68</accession>
<dbReference type="PANTHER" id="PTHR43249">
    <property type="entry name" value="UDP-N-ACETYL-2-AMINO-2-DEOXY-D-GLUCURONATE OXIDASE"/>
    <property type="match status" value="1"/>
</dbReference>
<sequence>MTKKVSILLVGMSGYGNVYLNELLTKKNRSASLVGVVDINPKRSDYYEEIINRDIPIYESMNEFYRTNKSDLAIISTPIHLHMEQSCYAMNHGSNVLCEKPMSANPEDVQSMIDTRDKTGKFLAVGFNWSFTPSVQQLKKDILSGEFGKVKRLKSIALWPRSLDYFNRSNWAGKKYSSTGDMIFDSVANNATAHFLHHLLYVTGNTVDTSAQIKNVTAELYRTNAIETFDTSAVKVQTTSNIDIYYYATHAVKETREPQFVIECENAVIHYESGYEDSTIIAYWKDGTKKVYGDPENEHLAKLDVCIHAIQQDNQQILCGSEAASAHVNCIYAMHQSVPEAPYFPKHLTNYENNQKLYWIDGLADTLLTCFENWRLPSDQNVEWSKKGKTIEFN</sequence>
<dbReference type="InterPro" id="IPR055170">
    <property type="entry name" value="GFO_IDH_MocA-like_dom"/>
</dbReference>
<dbReference type="InterPro" id="IPR000683">
    <property type="entry name" value="Gfo/Idh/MocA-like_OxRdtase_N"/>
</dbReference>
<name>A0ABS4IE68_9BACI</name>
<dbReference type="Proteomes" id="UP001519345">
    <property type="component" value="Unassembled WGS sequence"/>
</dbReference>
<dbReference type="EMBL" id="JAGGKX010000005">
    <property type="protein sequence ID" value="MBP1969244.1"/>
    <property type="molecule type" value="Genomic_DNA"/>
</dbReference>
<organism evidence="3 4">
    <name type="scientific">Virgibacillus natechei</name>
    <dbReference type="NCBI Taxonomy" id="1216297"/>
    <lineage>
        <taxon>Bacteria</taxon>
        <taxon>Bacillati</taxon>
        <taxon>Bacillota</taxon>
        <taxon>Bacilli</taxon>
        <taxon>Bacillales</taxon>
        <taxon>Bacillaceae</taxon>
        <taxon>Virgibacillus</taxon>
    </lineage>
</organism>
<dbReference type="InterPro" id="IPR036291">
    <property type="entry name" value="NAD(P)-bd_dom_sf"/>
</dbReference>
<dbReference type="Gene3D" id="3.40.50.720">
    <property type="entry name" value="NAD(P)-binding Rossmann-like Domain"/>
    <property type="match status" value="1"/>
</dbReference>
<evidence type="ECO:0000259" key="2">
    <source>
        <dbReference type="Pfam" id="PF22725"/>
    </source>
</evidence>
<feature type="domain" description="GFO/IDH/MocA-like oxidoreductase" evidence="2">
    <location>
        <begin position="135"/>
        <end position="269"/>
    </location>
</feature>
<feature type="domain" description="Gfo/Idh/MocA-like oxidoreductase N-terminal" evidence="1">
    <location>
        <begin position="6"/>
        <end position="127"/>
    </location>
</feature>
<protein>
    <submittedName>
        <fullName evidence="3">Dehydrogenase</fullName>
    </submittedName>
</protein>
<dbReference type="PANTHER" id="PTHR43249:SF1">
    <property type="entry name" value="D-GLUCOSIDE 3-DEHYDROGENASE"/>
    <property type="match status" value="1"/>
</dbReference>
<evidence type="ECO:0000313" key="4">
    <source>
        <dbReference type="Proteomes" id="UP001519345"/>
    </source>
</evidence>
<gene>
    <name evidence="3" type="ORF">J2Z83_001348</name>
</gene>
<dbReference type="Pfam" id="PF22725">
    <property type="entry name" value="GFO_IDH_MocA_C3"/>
    <property type="match status" value="1"/>
</dbReference>
<dbReference type="SUPFAM" id="SSF55347">
    <property type="entry name" value="Glyceraldehyde-3-phosphate dehydrogenase-like, C-terminal domain"/>
    <property type="match status" value="1"/>
</dbReference>
<keyword evidence="4" id="KW-1185">Reference proteome</keyword>
<dbReference type="InterPro" id="IPR052515">
    <property type="entry name" value="Gfo/Idh/MocA_Oxidoreductase"/>
</dbReference>
<evidence type="ECO:0000259" key="1">
    <source>
        <dbReference type="Pfam" id="PF01408"/>
    </source>
</evidence>
<proteinExistence type="predicted"/>
<evidence type="ECO:0000313" key="3">
    <source>
        <dbReference type="EMBL" id="MBP1969244.1"/>
    </source>
</evidence>
<dbReference type="RefSeq" id="WP_209462447.1">
    <property type="nucleotide sequence ID" value="NZ_CP110224.1"/>
</dbReference>
<comment type="caution">
    <text evidence="3">The sequence shown here is derived from an EMBL/GenBank/DDBJ whole genome shotgun (WGS) entry which is preliminary data.</text>
</comment>
<dbReference type="Pfam" id="PF01408">
    <property type="entry name" value="GFO_IDH_MocA"/>
    <property type="match status" value="1"/>
</dbReference>